<protein>
    <recommendedName>
        <fullName evidence="4">O-antigen ligase family protein</fullName>
    </recommendedName>
</protein>
<comment type="caution">
    <text evidence="2">The sequence shown here is derived from an EMBL/GenBank/DDBJ whole genome shotgun (WGS) entry which is preliminary data.</text>
</comment>
<sequence>MSRQKPKSVWLLRGVWAYFILLIFEGALRKWVLPEIASPLLVIRDPIALWLVLRLILQKKFPFTSFTIGSIAVGIIGTITAIIIGHGNLTVALFGARIFLIHIPALYAIGIILNKNDVENMGKVLLWLTAPMVMLVIFQFYSPQSAWVNRGVGGDLAGAGFGNVLGYSRPPGVFSFANGNTLFFSLVCCFVFYFWFNTKSVNKLALITATVGLVVAIPLSISRTLLFQVVITGIFSLFIGFRKPRFITHLIIGTLVFGLLLFILNSTNLFKLSTEVFVTRFTDANESEGGLEGVFIDRFLGGMYNALVNSTDLPFFGYGLGLGSNVGSQLLTGQRTFLVAEQEWGRIIGELGALLGIFVIFLRVLFAFKLAILSYKKLQKDDVLPWLILSLGFLLIAQGQWAQPTSLGFSVFVGGLLLASLKKKANN</sequence>
<dbReference type="Proteomes" id="UP000477386">
    <property type="component" value="Unassembled WGS sequence"/>
</dbReference>
<proteinExistence type="predicted"/>
<dbReference type="EMBL" id="JAAGNZ010000001">
    <property type="protein sequence ID" value="NEU67444.1"/>
    <property type="molecule type" value="Genomic_DNA"/>
</dbReference>
<evidence type="ECO:0008006" key="4">
    <source>
        <dbReference type="Google" id="ProtNLM"/>
    </source>
</evidence>
<feature type="transmembrane region" description="Helical" evidence="1">
    <location>
        <begin position="351"/>
        <end position="371"/>
    </location>
</feature>
<feature type="transmembrane region" description="Helical" evidence="1">
    <location>
        <begin position="405"/>
        <end position="421"/>
    </location>
</feature>
<name>A0A6M0IGZ2_9BACT</name>
<dbReference type="AlphaFoldDB" id="A0A6M0IGZ2"/>
<accession>A0A6M0IGZ2</accession>
<keyword evidence="1" id="KW-0812">Transmembrane</keyword>
<evidence type="ECO:0000256" key="1">
    <source>
        <dbReference type="SAM" id="Phobius"/>
    </source>
</evidence>
<organism evidence="2 3">
    <name type="scientific">Spirosoma agri</name>
    <dbReference type="NCBI Taxonomy" id="1987381"/>
    <lineage>
        <taxon>Bacteria</taxon>
        <taxon>Pseudomonadati</taxon>
        <taxon>Bacteroidota</taxon>
        <taxon>Cytophagia</taxon>
        <taxon>Cytophagales</taxon>
        <taxon>Cytophagaceae</taxon>
        <taxon>Spirosoma</taxon>
    </lineage>
</organism>
<reference evidence="2 3" key="1">
    <citation type="submission" date="2020-02" db="EMBL/GenBank/DDBJ databases">
        <title>Draft genome sequence of two Spirosoma agri KCTC 52727 and Spirosoma terrae KCTC 52035.</title>
        <authorList>
            <person name="Rojas J."/>
            <person name="Ambika Manirajan B."/>
            <person name="Ratering S."/>
            <person name="Suarez C."/>
            <person name="Schnell S."/>
        </authorList>
    </citation>
    <scope>NUCLEOTIDE SEQUENCE [LARGE SCALE GENOMIC DNA]</scope>
    <source>
        <strain evidence="2 3">KCTC 52727</strain>
    </source>
</reference>
<keyword evidence="1" id="KW-1133">Transmembrane helix</keyword>
<keyword evidence="3" id="KW-1185">Reference proteome</keyword>
<gene>
    <name evidence="2" type="ORF">GK091_11175</name>
</gene>
<feature type="transmembrane region" description="Helical" evidence="1">
    <location>
        <begin position="173"/>
        <end position="196"/>
    </location>
</feature>
<evidence type="ECO:0000313" key="3">
    <source>
        <dbReference type="Proteomes" id="UP000477386"/>
    </source>
</evidence>
<feature type="transmembrane region" description="Helical" evidence="1">
    <location>
        <begin position="124"/>
        <end position="141"/>
    </location>
</feature>
<feature type="transmembrane region" description="Helical" evidence="1">
    <location>
        <begin position="246"/>
        <end position="264"/>
    </location>
</feature>
<keyword evidence="1" id="KW-0472">Membrane</keyword>
<feature type="transmembrane region" description="Helical" evidence="1">
    <location>
        <begin position="63"/>
        <end position="85"/>
    </location>
</feature>
<feature type="transmembrane region" description="Helical" evidence="1">
    <location>
        <begin position="91"/>
        <end position="112"/>
    </location>
</feature>
<evidence type="ECO:0000313" key="2">
    <source>
        <dbReference type="EMBL" id="NEU67444.1"/>
    </source>
</evidence>
<feature type="transmembrane region" description="Helical" evidence="1">
    <location>
        <begin position="7"/>
        <end position="24"/>
    </location>
</feature>
<feature type="transmembrane region" description="Helical" evidence="1">
    <location>
        <begin position="36"/>
        <end position="56"/>
    </location>
</feature>